<dbReference type="AlphaFoldDB" id="A0A8T0C661"/>
<evidence type="ECO:0000313" key="2">
    <source>
        <dbReference type="EMBL" id="KAF7786179.1"/>
    </source>
</evidence>
<protein>
    <recommendedName>
        <fullName evidence="1">DUF6966 domain-containing protein</fullName>
    </recommendedName>
</protein>
<dbReference type="InterPro" id="IPR054239">
    <property type="entry name" value="DUF6966"/>
</dbReference>
<evidence type="ECO:0000259" key="1">
    <source>
        <dbReference type="Pfam" id="PF22294"/>
    </source>
</evidence>
<dbReference type="Pfam" id="PF22294">
    <property type="entry name" value="DUF6966"/>
    <property type="match status" value="1"/>
</dbReference>
<organism evidence="2 3">
    <name type="scientific">Pseudoalteromonas rubra</name>
    <dbReference type="NCBI Taxonomy" id="43658"/>
    <lineage>
        <taxon>Bacteria</taxon>
        <taxon>Pseudomonadati</taxon>
        <taxon>Pseudomonadota</taxon>
        <taxon>Gammaproteobacteria</taxon>
        <taxon>Alteromonadales</taxon>
        <taxon>Pseudoalteromonadaceae</taxon>
        <taxon>Pseudoalteromonas</taxon>
    </lineage>
</organism>
<sequence>MQEARKRIIQSDFSGVEKVLGAYGGMGSFNDYYLSRTTRKNENFSSLQSKAWSLATEIKHEYQSRT</sequence>
<gene>
    <name evidence="2" type="ORF">PRUB_a0658</name>
</gene>
<accession>A0A8T0C661</accession>
<name>A0A8T0C661_9GAMM</name>
<feature type="domain" description="DUF6966" evidence="1">
    <location>
        <begin position="2"/>
        <end position="38"/>
    </location>
</feature>
<dbReference type="EMBL" id="AHCD03000035">
    <property type="protein sequence ID" value="KAF7786179.1"/>
    <property type="molecule type" value="Genomic_DNA"/>
</dbReference>
<evidence type="ECO:0000313" key="3">
    <source>
        <dbReference type="Proteomes" id="UP000016480"/>
    </source>
</evidence>
<comment type="caution">
    <text evidence="2">The sequence shown here is derived from an EMBL/GenBank/DDBJ whole genome shotgun (WGS) entry which is preliminary data.</text>
</comment>
<reference evidence="2 3" key="1">
    <citation type="journal article" date="2012" name="J. Bacteriol.">
        <title>Genome sequence of the cycloprodigiosin-producing bacterial strain Pseudoalteromonas rubra ATCC 29570(T).</title>
        <authorList>
            <person name="Xie B.B."/>
            <person name="Shu Y.L."/>
            <person name="Qin Q.L."/>
            <person name="Rong J.C."/>
            <person name="Zhang X.Y."/>
            <person name="Chen X.L."/>
            <person name="Zhou B.C."/>
            <person name="Zhang Y.Z."/>
        </authorList>
    </citation>
    <scope>NUCLEOTIDE SEQUENCE [LARGE SCALE GENOMIC DNA]</scope>
    <source>
        <strain evidence="2 3">DSM 6842</strain>
    </source>
</reference>
<proteinExistence type="predicted"/>
<dbReference type="Proteomes" id="UP000016480">
    <property type="component" value="Unassembled WGS sequence"/>
</dbReference>